<dbReference type="GO" id="GO:0015385">
    <property type="term" value="F:sodium:proton antiporter activity"/>
    <property type="evidence" value="ECO:0007669"/>
    <property type="project" value="TreeGrafter"/>
</dbReference>
<name>A0A133VLZ1_9EURY</name>
<evidence type="ECO:0008006" key="4">
    <source>
        <dbReference type="Google" id="ProtNLM"/>
    </source>
</evidence>
<dbReference type="NCBIfam" id="TIGR01300">
    <property type="entry name" value="CPA3_mnhG_phaG"/>
    <property type="match status" value="1"/>
</dbReference>
<organism evidence="2 3">
    <name type="scientific">candidate division MSBL1 archaeon SCGC-AAA382C18</name>
    <dbReference type="NCBI Taxonomy" id="1698281"/>
    <lineage>
        <taxon>Archaea</taxon>
        <taxon>Methanobacteriati</taxon>
        <taxon>Methanobacteriota</taxon>
        <taxon>candidate division MSBL1</taxon>
    </lineage>
</organism>
<dbReference type="PANTHER" id="PTHR34703:SF1">
    <property type="entry name" value="ANTIPORTER SUBUNIT MNHG2-RELATED"/>
    <property type="match status" value="1"/>
</dbReference>
<evidence type="ECO:0000313" key="2">
    <source>
        <dbReference type="EMBL" id="KXB07423.1"/>
    </source>
</evidence>
<keyword evidence="3" id="KW-1185">Reference proteome</keyword>
<feature type="transmembrane region" description="Helical" evidence="1">
    <location>
        <begin position="6"/>
        <end position="27"/>
    </location>
</feature>
<dbReference type="AlphaFoldDB" id="A0A133VLZ1"/>
<feature type="transmembrane region" description="Helical" evidence="1">
    <location>
        <begin position="39"/>
        <end position="59"/>
    </location>
</feature>
<dbReference type="Pfam" id="PF03334">
    <property type="entry name" value="PhaG_MnhG_YufB"/>
    <property type="match status" value="1"/>
</dbReference>
<protein>
    <recommendedName>
        <fullName evidence="4">Cation:proton antiporter</fullName>
    </recommendedName>
</protein>
<dbReference type="Proteomes" id="UP000070404">
    <property type="component" value="Unassembled WGS sequence"/>
</dbReference>
<keyword evidence="1" id="KW-0472">Membrane</keyword>
<dbReference type="InterPro" id="IPR005133">
    <property type="entry name" value="PhaG_MnhG_YufB"/>
</dbReference>
<dbReference type="PANTHER" id="PTHR34703">
    <property type="entry name" value="ANTIPORTER SUBUNIT MNHG2-RELATED"/>
    <property type="match status" value="1"/>
</dbReference>
<evidence type="ECO:0000256" key="1">
    <source>
        <dbReference type="SAM" id="Phobius"/>
    </source>
</evidence>
<accession>A0A133VLZ1</accession>
<sequence>MSIILLITVILLCIGSFFTFVGSIGIVRMPDVYNRIHSETLCVVGGSILVFIAIAIYGITLSELSSIPFGIKALLIAGFLFVTNPVGSHAIARAAHKSRARLYSETKVDELEEFEK</sequence>
<dbReference type="EMBL" id="LHYF01000002">
    <property type="protein sequence ID" value="KXB07423.1"/>
    <property type="molecule type" value="Genomic_DNA"/>
</dbReference>
<comment type="caution">
    <text evidence="2">The sequence shown here is derived from an EMBL/GenBank/DDBJ whole genome shotgun (WGS) entry which is preliminary data.</text>
</comment>
<evidence type="ECO:0000313" key="3">
    <source>
        <dbReference type="Proteomes" id="UP000070404"/>
    </source>
</evidence>
<reference evidence="2 3" key="1">
    <citation type="journal article" date="2016" name="Sci. Rep.">
        <title>Metabolic traits of an uncultured archaeal lineage -MSBL1- from brine pools of the Red Sea.</title>
        <authorList>
            <person name="Mwirichia R."/>
            <person name="Alam I."/>
            <person name="Rashid M."/>
            <person name="Vinu M."/>
            <person name="Ba-Alawi W."/>
            <person name="Anthony Kamau A."/>
            <person name="Kamanda Ngugi D."/>
            <person name="Goker M."/>
            <person name="Klenk H.P."/>
            <person name="Bajic V."/>
            <person name="Stingl U."/>
        </authorList>
    </citation>
    <scope>NUCLEOTIDE SEQUENCE [LARGE SCALE GENOMIC DNA]</scope>
    <source>
        <strain evidence="2">SCGC-AAA382C18</strain>
    </source>
</reference>
<proteinExistence type="predicted"/>
<dbReference type="NCBIfam" id="NF009314">
    <property type="entry name" value="PRK12674.1-2"/>
    <property type="match status" value="1"/>
</dbReference>
<keyword evidence="1" id="KW-0812">Transmembrane</keyword>
<keyword evidence="1" id="KW-1133">Transmembrane helix</keyword>
<feature type="transmembrane region" description="Helical" evidence="1">
    <location>
        <begin position="71"/>
        <end position="92"/>
    </location>
</feature>
<gene>
    <name evidence="2" type="ORF">AKJ52_00300</name>
</gene>